<protein>
    <submittedName>
        <fullName evidence="1">Uncharacterized protein</fullName>
    </submittedName>
</protein>
<name>B4CXP9_9BACT</name>
<evidence type="ECO:0000313" key="1">
    <source>
        <dbReference type="EMBL" id="EDY21047.1"/>
    </source>
</evidence>
<evidence type="ECO:0000313" key="2">
    <source>
        <dbReference type="Proteomes" id="UP000005824"/>
    </source>
</evidence>
<keyword evidence="2" id="KW-1185">Reference proteome</keyword>
<gene>
    <name evidence="1" type="ORF">CfE428DRAFT_1340</name>
</gene>
<accession>B4CXP9</accession>
<reference evidence="1 2" key="1">
    <citation type="journal article" date="2011" name="J. Bacteriol.">
        <title>Genome sequence of Chthoniobacter flavus Ellin428, an aerobic heterotrophic soil bacterium.</title>
        <authorList>
            <person name="Kant R."/>
            <person name="van Passel M.W."/>
            <person name="Palva A."/>
            <person name="Lucas S."/>
            <person name="Lapidus A."/>
            <person name="Glavina Del Rio T."/>
            <person name="Dalin E."/>
            <person name="Tice H."/>
            <person name="Bruce D."/>
            <person name="Goodwin L."/>
            <person name="Pitluck S."/>
            <person name="Larimer F.W."/>
            <person name="Land M.L."/>
            <person name="Hauser L."/>
            <person name="Sangwan P."/>
            <person name="de Vos W.M."/>
            <person name="Janssen P.H."/>
            <person name="Smidt H."/>
        </authorList>
    </citation>
    <scope>NUCLEOTIDE SEQUENCE [LARGE SCALE GENOMIC DNA]</scope>
    <source>
        <strain evidence="1 2">Ellin428</strain>
    </source>
</reference>
<dbReference type="Proteomes" id="UP000005824">
    <property type="component" value="Unassembled WGS sequence"/>
</dbReference>
<dbReference type="EMBL" id="ABVL01000003">
    <property type="protein sequence ID" value="EDY21047.1"/>
    <property type="molecule type" value="Genomic_DNA"/>
</dbReference>
<proteinExistence type="predicted"/>
<dbReference type="STRING" id="497964.CfE428DRAFT_1340"/>
<organism evidence="1 2">
    <name type="scientific">Chthoniobacter flavus Ellin428</name>
    <dbReference type="NCBI Taxonomy" id="497964"/>
    <lineage>
        <taxon>Bacteria</taxon>
        <taxon>Pseudomonadati</taxon>
        <taxon>Verrucomicrobiota</taxon>
        <taxon>Spartobacteria</taxon>
        <taxon>Chthoniobacterales</taxon>
        <taxon>Chthoniobacteraceae</taxon>
        <taxon>Chthoniobacter</taxon>
    </lineage>
</organism>
<dbReference type="AlphaFoldDB" id="B4CXP9"/>
<dbReference type="InParanoid" id="B4CXP9"/>
<comment type="caution">
    <text evidence="1">The sequence shown here is derived from an EMBL/GenBank/DDBJ whole genome shotgun (WGS) entry which is preliminary data.</text>
</comment>
<sequence length="196" mass="22321">MTGVSAVRNWILAHFTEGAIVMLDDDITACVCMVSLRCRKLSTDETLAMLENSVYCARGAGARLFGWHQRSDPRLLQRNDPFGVHHWVGGAVGVVRDASGGVPRWDELLKCKCDIDATLEELMINRLVFNEARFCFVQERDKNLGGNSLFRSADRIAAEKRYLKRKWKAHIRFESYQSQDKTAIDVHRRQSFSLDA</sequence>